<keyword evidence="3" id="KW-0804">Transcription</keyword>
<dbReference type="SUPFAM" id="SSF46689">
    <property type="entry name" value="Homeodomain-like"/>
    <property type="match status" value="2"/>
</dbReference>
<accession>A0ABW8K9U1</accession>
<dbReference type="SUPFAM" id="SSF51215">
    <property type="entry name" value="Regulatory protein AraC"/>
    <property type="match status" value="1"/>
</dbReference>
<dbReference type="Pfam" id="PF12833">
    <property type="entry name" value="HTH_18"/>
    <property type="match status" value="1"/>
</dbReference>
<proteinExistence type="predicted"/>
<keyword evidence="6" id="KW-1185">Reference proteome</keyword>
<dbReference type="SMART" id="SM00342">
    <property type="entry name" value="HTH_ARAC"/>
    <property type="match status" value="1"/>
</dbReference>
<feature type="domain" description="HTH araC/xylS-type" evidence="4">
    <location>
        <begin position="203"/>
        <end position="301"/>
    </location>
</feature>
<keyword evidence="2" id="KW-0238">DNA-binding</keyword>
<dbReference type="InterPro" id="IPR050204">
    <property type="entry name" value="AraC_XylS_family_regulators"/>
</dbReference>
<gene>
    <name evidence="5" type="ORF">ISS97_20485</name>
</gene>
<organism evidence="5 6">
    <name type="scientific">Dyella koreensis</name>
    <dbReference type="NCBI Taxonomy" id="311235"/>
    <lineage>
        <taxon>Bacteria</taxon>
        <taxon>Pseudomonadati</taxon>
        <taxon>Pseudomonadota</taxon>
        <taxon>Gammaproteobacteria</taxon>
        <taxon>Lysobacterales</taxon>
        <taxon>Rhodanobacteraceae</taxon>
        <taxon>Dyella</taxon>
    </lineage>
</organism>
<sequence>MDALSRLIQLARLQGSLDLRCQFAGAFAVDHAPAAPGVALFHLVLDGHCTVEPAGEAPLSLAAGDLVLFPRGAAHWVRGSNNGTPPAPIRLEHDGMLPLRRNTDDTAELDLLCGRFEYAPNSASLLLAGLPATLRVSLHETGVAASLRALVELMRTEASQRQAGALAIVTALTHALFAMALRSYSSGTQQSSLLALLAEPRLGAAVQAMLADPARAWTLEDLGRVAAMSRASFARHFSERAGMTPWECLTRLRMQIASDLLMQTRRRTGDIGQDVGYQSEAAFGKAFRQYSGMTPARFRRLNAEPVDSH</sequence>
<evidence type="ECO:0000256" key="3">
    <source>
        <dbReference type="ARBA" id="ARBA00023163"/>
    </source>
</evidence>
<dbReference type="Gene3D" id="1.10.10.60">
    <property type="entry name" value="Homeodomain-like"/>
    <property type="match status" value="2"/>
</dbReference>
<name>A0ABW8K9U1_9GAMM</name>
<protein>
    <submittedName>
        <fullName evidence="5">AraC family transcriptional regulator</fullName>
    </submittedName>
</protein>
<dbReference type="InterPro" id="IPR032783">
    <property type="entry name" value="AraC_lig"/>
</dbReference>
<dbReference type="PROSITE" id="PS01124">
    <property type="entry name" value="HTH_ARAC_FAMILY_2"/>
    <property type="match status" value="1"/>
</dbReference>
<dbReference type="PANTHER" id="PTHR46796:SF7">
    <property type="entry name" value="ARAC FAMILY TRANSCRIPTIONAL REGULATOR"/>
    <property type="match status" value="1"/>
</dbReference>
<dbReference type="RefSeq" id="WP_379984318.1">
    <property type="nucleotide sequence ID" value="NZ_JADIKD010000012.1"/>
</dbReference>
<dbReference type="InterPro" id="IPR037923">
    <property type="entry name" value="HTH-like"/>
</dbReference>
<dbReference type="EMBL" id="JADIKD010000012">
    <property type="protein sequence ID" value="MFK2919650.1"/>
    <property type="molecule type" value="Genomic_DNA"/>
</dbReference>
<evidence type="ECO:0000313" key="6">
    <source>
        <dbReference type="Proteomes" id="UP001620408"/>
    </source>
</evidence>
<comment type="caution">
    <text evidence="5">The sequence shown here is derived from an EMBL/GenBank/DDBJ whole genome shotgun (WGS) entry which is preliminary data.</text>
</comment>
<evidence type="ECO:0000313" key="5">
    <source>
        <dbReference type="EMBL" id="MFK2919650.1"/>
    </source>
</evidence>
<evidence type="ECO:0000256" key="2">
    <source>
        <dbReference type="ARBA" id="ARBA00023125"/>
    </source>
</evidence>
<dbReference type="PANTHER" id="PTHR46796">
    <property type="entry name" value="HTH-TYPE TRANSCRIPTIONAL ACTIVATOR RHAS-RELATED"/>
    <property type="match status" value="1"/>
</dbReference>
<evidence type="ECO:0000259" key="4">
    <source>
        <dbReference type="PROSITE" id="PS01124"/>
    </source>
</evidence>
<dbReference type="CDD" id="cd06995">
    <property type="entry name" value="cupin_YkgD-like_N"/>
    <property type="match status" value="1"/>
</dbReference>
<dbReference type="InterPro" id="IPR018060">
    <property type="entry name" value="HTH_AraC"/>
</dbReference>
<evidence type="ECO:0000256" key="1">
    <source>
        <dbReference type="ARBA" id="ARBA00023015"/>
    </source>
</evidence>
<keyword evidence="1" id="KW-0805">Transcription regulation</keyword>
<dbReference type="Pfam" id="PF12852">
    <property type="entry name" value="Cupin_6"/>
    <property type="match status" value="1"/>
</dbReference>
<dbReference type="InterPro" id="IPR009057">
    <property type="entry name" value="Homeodomain-like_sf"/>
</dbReference>
<reference evidence="5 6" key="1">
    <citation type="submission" date="2020-10" db="EMBL/GenBank/DDBJ databases">
        <title>Phylogeny of dyella-like bacteria.</title>
        <authorList>
            <person name="Fu J."/>
        </authorList>
    </citation>
    <scope>NUCLEOTIDE SEQUENCE [LARGE SCALE GENOMIC DNA]</scope>
    <source>
        <strain evidence="5 6">BB4</strain>
    </source>
</reference>
<dbReference type="Proteomes" id="UP001620408">
    <property type="component" value="Unassembled WGS sequence"/>
</dbReference>